<dbReference type="PANTHER" id="PTHR45458:SF1">
    <property type="entry name" value="SHORT CHAIN DEHYDROGENASE"/>
    <property type="match status" value="1"/>
</dbReference>
<dbReference type="InterPro" id="IPR002347">
    <property type="entry name" value="SDR_fam"/>
</dbReference>
<dbReference type="InterPro" id="IPR052184">
    <property type="entry name" value="SDR_enzymes"/>
</dbReference>
<dbReference type="Gene3D" id="3.40.50.720">
    <property type="entry name" value="NAD(P)-binding Rossmann-like Domain"/>
    <property type="match status" value="1"/>
</dbReference>
<dbReference type="EMBL" id="CABFNQ020000755">
    <property type="protein sequence ID" value="CAH0035667.1"/>
    <property type="molecule type" value="Genomic_DNA"/>
</dbReference>
<gene>
    <name evidence="1" type="ORF">CRHIZ90672A_00018592</name>
</gene>
<reference evidence="1" key="1">
    <citation type="submission" date="2021-10" db="EMBL/GenBank/DDBJ databases">
        <authorList>
            <person name="Piombo E."/>
        </authorList>
    </citation>
    <scope>NUCLEOTIDE SEQUENCE</scope>
</reference>
<dbReference type="OrthoDB" id="5296at2759"/>
<dbReference type="AlphaFoldDB" id="A0A9N9VVS7"/>
<keyword evidence="2" id="KW-1185">Reference proteome</keyword>
<dbReference type="Proteomes" id="UP000696573">
    <property type="component" value="Unassembled WGS sequence"/>
</dbReference>
<feature type="non-terminal residue" evidence="1">
    <location>
        <position position="1"/>
    </location>
</feature>
<accession>A0A9N9VVS7</accession>
<comment type="caution">
    <text evidence="1">The sequence shown here is derived from an EMBL/GenBank/DDBJ whole genome shotgun (WGS) entry which is preliminary data.</text>
</comment>
<evidence type="ECO:0000313" key="1">
    <source>
        <dbReference type="EMBL" id="CAH0035667.1"/>
    </source>
</evidence>
<protein>
    <submittedName>
        <fullName evidence="1">Uncharacterized protein</fullName>
    </submittedName>
</protein>
<sequence>MGDCRRLSRNRLGVCQVTAGVSRVGAAFHNGSTTQRLFEIIASKNAQERCIVEQCDISSDESITSFIGRLRIALGKGMMLGNVVLNAGVLKYQGRATEVSFSDFALHLHTNTVGPIIGARKLLDPSVDYPPPKIIFISSDSGSATRFLDFEDEFGAFAASKSALNQILRHMAAELQRSDQKKRGTVILALHPGGPGWEVKGSISPSESVSAILHVVSEKGEGDSGTFWCWNG</sequence>
<dbReference type="PANTHER" id="PTHR45458">
    <property type="entry name" value="SHORT-CHAIN DEHYDROGENASE/REDUCTASE SDR"/>
    <property type="match status" value="1"/>
</dbReference>
<organism evidence="1 2">
    <name type="scientific">Clonostachys rhizophaga</name>
    <dbReference type="NCBI Taxonomy" id="160324"/>
    <lineage>
        <taxon>Eukaryota</taxon>
        <taxon>Fungi</taxon>
        <taxon>Dikarya</taxon>
        <taxon>Ascomycota</taxon>
        <taxon>Pezizomycotina</taxon>
        <taxon>Sordariomycetes</taxon>
        <taxon>Hypocreomycetidae</taxon>
        <taxon>Hypocreales</taxon>
        <taxon>Bionectriaceae</taxon>
        <taxon>Clonostachys</taxon>
    </lineage>
</organism>
<dbReference type="Pfam" id="PF00106">
    <property type="entry name" value="adh_short"/>
    <property type="match status" value="1"/>
</dbReference>
<dbReference type="SUPFAM" id="SSF51735">
    <property type="entry name" value="NAD(P)-binding Rossmann-fold domains"/>
    <property type="match status" value="1"/>
</dbReference>
<dbReference type="GO" id="GO:0016616">
    <property type="term" value="F:oxidoreductase activity, acting on the CH-OH group of donors, NAD or NADP as acceptor"/>
    <property type="evidence" value="ECO:0007669"/>
    <property type="project" value="TreeGrafter"/>
</dbReference>
<proteinExistence type="predicted"/>
<name>A0A9N9VVS7_9HYPO</name>
<evidence type="ECO:0000313" key="2">
    <source>
        <dbReference type="Proteomes" id="UP000696573"/>
    </source>
</evidence>
<dbReference type="InterPro" id="IPR036291">
    <property type="entry name" value="NAD(P)-bd_dom_sf"/>
</dbReference>